<dbReference type="PANTHER" id="PTHR32309:SF13">
    <property type="entry name" value="FERRIC ENTEROBACTIN TRANSPORT PROTEIN FEPE"/>
    <property type="match status" value="1"/>
</dbReference>
<evidence type="ECO:0000259" key="8">
    <source>
        <dbReference type="Pfam" id="PF02706"/>
    </source>
</evidence>
<dbReference type="InterPro" id="IPR003856">
    <property type="entry name" value="LPS_length_determ_N"/>
</dbReference>
<keyword evidence="10" id="KW-1185">Reference proteome</keyword>
<dbReference type="InterPro" id="IPR005700">
    <property type="entry name" value="EPS_ExoP-like"/>
</dbReference>
<dbReference type="InterPro" id="IPR027417">
    <property type="entry name" value="P-loop_NTPase"/>
</dbReference>
<evidence type="ECO:0000256" key="4">
    <source>
        <dbReference type="ARBA" id="ARBA00022989"/>
    </source>
</evidence>
<keyword evidence="6" id="KW-0175">Coiled coil</keyword>
<dbReference type="OrthoDB" id="7786248at2"/>
<reference evidence="9 10" key="1">
    <citation type="submission" date="2017-10" db="EMBL/GenBank/DDBJ databases">
        <title>Sedimentibacterium mangrovi gen. nov., sp. nov., a novel member of family Phyllobacteriacea isolated from mangrove sediment.</title>
        <authorList>
            <person name="Liao H."/>
            <person name="Tian Y."/>
        </authorList>
    </citation>
    <scope>NUCLEOTIDE SEQUENCE [LARGE SCALE GENOMIC DNA]</scope>
    <source>
        <strain evidence="9 10">X9-2-2</strain>
    </source>
</reference>
<comment type="subcellular location">
    <subcellularLocation>
        <location evidence="1">Cell membrane</location>
        <topology evidence="1">Multi-pass membrane protein</topology>
    </subcellularLocation>
</comment>
<feature type="transmembrane region" description="Helical" evidence="7">
    <location>
        <begin position="29"/>
        <end position="47"/>
    </location>
</feature>
<accession>A0A2G1QMV5</accession>
<evidence type="ECO:0000256" key="7">
    <source>
        <dbReference type="SAM" id="Phobius"/>
    </source>
</evidence>
<keyword evidence="2" id="KW-1003">Cell membrane</keyword>
<feature type="domain" description="Polysaccharide chain length determinant N-terminal" evidence="8">
    <location>
        <begin position="12"/>
        <end position="104"/>
    </location>
</feature>
<dbReference type="Proteomes" id="UP000221168">
    <property type="component" value="Unassembled WGS sequence"/>
</dbReference>
<evidence type="ECO:0000313" key="10">
    <source>
        <dbReference type="Proteomes" id="UP000221168"/>
    </source>
</evidence>
<dbReference type="NCBIfam" id="TIGR01005">
    <property type="entry name" value="eps_transp_fam"/>
    <property type="match status" value="1"/>
</dbReference>
<keyword evidence="3 7" id="KW-0812">Transmembrane</keyword>
<dbReference type="SUPFAM" id="SSF52540">
    <property type="entry name" value="P-loop containing nucleoside triphosphate hydrolases"/>
    <property type="match status" value="1"/>
</dbReference>
<protein>
    <submittedName>
        <fullName evidence="9">Chain-length determining protein</fullName>
    </submittedName>
</protein>
<evidence type="ECO:0000256" key="3">
    <source>
        <dbReference type="ARBA" id="ARBA00022692"/>
    </source>
</evidence>
<feature type="transmembrane region" description="Helical" evidence="7">
    <location>
        <begin position="426"/>
        <end position="446"/>
    </location>
</feature>
<dbReference type="AlphaFoldDB" id="A0A2G1QMV5"/>
<dbReference type="EMBL" id="PDVP01000006">
    <property type="protein sequence ID" value="PHP66877.1"/>
    <property type="molecule type" value="Genomic_DNA"/>
</dbReference>
<dbReference type="GO" id="GO:0005886">
    <property type="term" value="C:plasma membrane"/>
    <property type="evidence" value="ECO:0007669"/>
    <property type="project" value="UniProtKB-SubCell"/>
</dbReference>
<feature type="coiled-coil region" evidence="6">
    <location>
        <begin position="283"/>
        <end position="391"/>
    </location>
</feature>
<dbReference type="GO" id="GO:0004713">
    <property type="term" value="F:protein tyrosine kinase activity"/>
    <property type="evidence" value="ECO:0007669"/>
    <property type="project" value="TreeGrafter"/>
</dbReference>
<sequence>MSGVNGTAQDVDIDFPALVAGLWRRKGRILLVALAATAAALAVTMVLSPKYMAETRILIETRESVYTRPNLQPGEDKSLDQESVQSQVELVASTALLSQVADKLKLASRSEFTQSTSLSIPFLTEPSQGTLEERVLRNMRERLKVYRTEGTRVIVIQFSSKDPKLAADVPNAIADAYMALQRKAKLETDTTATEWLKPEIDKLREGVKAAEARVADYRAANDIPVGQNNASLATQQLSEISTELSRVRASRAAAAARAQSIRSALETGGAVDAIPEVQTSSLIQRLIEKKVDLRAEIADLSTTLLDNHPRIRSLRSQLGQLDTQIRAEANKVLAGLKTEAETARLRERELIADVNRLKAEPARVSESEVELRALEREAAAQRDLLESYLVRFREAASRKEKAYSPVNARVFSRAIVPGDPYFPKKIPILGATFVGALLLMTVATLLGELVSGRAMRTVSAPPAPATEIAMPVVARAEPVPARVAAPPPETPVAAIVAEDPPEPAPRVQPRRQPGHDTFESAQAVEKAMSAADTRASMAAARKARETVRPAVRHPGLASDELASRLMAAGAGRAVFVSPEGDEGAAAAVLTARAMADAGLRIVVVDLTADAAASLPMLERNARPGITDLLAGTASFSEIIHGDLYSNCHVIPTGMGAPDRVARAIERLSIILDALAQVYDMIVIECGPTDAGGIERVCNATAEIVLSVVDPASPTVAAAVEDLVSAGYKNLLIGRADIANMPLPPRTGRSAA</sequence>
<keyword evidence="4 7" id="KW-1133">Transmembrane helix</keyword>
<gene>
    <name evidence="9" type="ORF">CSC94_12310</name>
</gene>
<evidence type="ECO:0000256" key="6">
    <source>
        <dbReference type="SAM" id="Coils"/>
    </source>
</evidence>
<dbReference type="Gene3D" id="3.40.50.300">
    <property type="entry name" value="P-loop containing nucleotide triphosphate hydrolases"/>
    <property type="match status" value="1"/>
</dbReference>
<comment type="caution">
    <text evidence="9">The sequence shown here is derived from an EMBL/GenBank/DDBJ whole genome shotgun (WGS) entry which is preliminary data.</text>
</comment>
<dbReference type="Pfam" id="PF02706">
    <property type="entry name" value="Wzz"/>
    <property type="match status" value="1"/>
</dbReference>
<name>A0A2G1QMV5_9HYPH</name>
<dbReference type="PANTHER" id="PTHR32309">
    <property type="entry name" value="TYROSINE-PROTEIN KINASE"/>
    <property type="match status" value="1"/>
</dbReference>
<evidence type="ECO:0000256" key="5">
    <source>
        <dbReference type="ARBA" id="ARBA00023136"/>
    </source>
</evidence>
<evidence type="ECO:0000256" key="2">
    <source>
        <dbReference type="ARBA" id="ARBA00022475"/>
    </source>
</evidence>
<proteinExistence type="predicted"/>
<dbReference type="InterPro" id="IPR050445">
    <property type="entry name" value="Bact_polysacc_biosynth/exp"/>
</dbReference>
<keyword evidence="5 7" id="KW-0472">Membrane</keyword>
<organism evidence="9 10">
    <name type="scientific">Zhengella mangrovi</name>
    <dbReference type="NCBI Taxonomy" id="1982044"/>
    <lineage>
        <taxon>Bacteria</taxon>
        <taxon>Pseudomonadati</taxon>
        <taxon>Pseudomonadota</taxon>
        <taxon>Alphaproteobacteria</taxon>
        <taxon>Hyphomicrobiales</taxon>
        <taxon>Notoacmeibacteraceae</taxon>
        <taxon>Zhengella</taxon>
    </lineage>
</organism>
<dbReference type="RefSeq" id="WP_099306644.1">
    <property type="nucleotide sequence ID" value="NZ_PDVP01000006.1"/>
</dbReference>
<evidence type="ECO:0000256" key="1">
    <source>
        <dbReference type="ARBA" id="ARBA00004651"/>
    </source>
</evidence>
<evidence type="ECO:0000313" key="9">
    <source>
        <dbReference type="EMBL" id="PHP66877.1"/>
    </source>
</evidence>